<accession>A0A2M8EM47</accession>
<gene>
    <name evidence="3" type="primary">dprA</name>
    <name evidence="3" type="ORF">CO058_01390</name>
</gene>
<evidence type="ECO:0000259" key="2">
    <source>
        <dbReference type="Pfam" id="PF02481"/>
    </source>
</evidence>
<dbReference type="GO" id="GO:0009294">
    <property type="term" value="P:DNA-mediated transformation"/>
    <property type="evidence" value="ECO:0007669"/>
    <property type="project" value="InterPro"/>
</dbReference>
<comment type="similarity">
    <text evidence="1">Belongs to the DprA/Smf family.</text>
</comment>
<organism evidence="3 4">
    <name type="scientific">candidate division WWE3 bacterium CG_4_9_14_0_2_um_filter_35_11</name>
    <dbReference type="NCBI Taxonomy" id="1975077"/>
    <lineage>
        <taxon>Bacteria</taxon>
        <taxon>Katanobacteria</taxon>
    </lineage>
</organism>
<dbReference type="EMBL" id="PFSJ01000010">
    <property type="protein sequence ID" value="PJC23814.1"/>
    <property type="molecule type" value="Genomic_DNA"/>
</dbReference>
<dbReference type="InterPro" id="IPR003488">
    <property type="entry name" value="DprA"/>
</dbReference>
<comment type="caution">
    <text evidence="3">The sequence shown here is derived from an EMBL/GenBank/DDBJ whole genome shotgun (WGS) entry which is preliminary data.</text>
</comment>
<dbReference type="NCBIfam" id="TIGR00732">
    <property type="entry name" value="dprA"/>
    <property type="match status" value="1"/>
</dbReference>
<evidence type="ECO:0000313" key="3">
    <source>
        <dbReference type="EMBL" id="PJC23814.1"/>
    </source>
</evidence>
<feature type="domain" description="Smf/DprA SLOG" evidence="2">
    <location>
        <begin position="16"/>
        <end position="225"/>
    </location>
</feature>
<evidence type="ECO:0000256" key="1">
    <source>
        <dbReference type="ARBA" id="ARBA00006525"/>
    </source>
</evidence>
<protein>
    <submittedName>
        <fullName evidence="3">DNA-protecting protein DprA</fullName>
    </submittedName>
</protein>
<dbReference type="Gene3D" id="3.40.50.450">
    <property type="match status" value="1"/>
</dbReference>
<name>A0A2M8EM47_UNCKA</name>
<dbReference type="InterPro" id="IPR057666">
    <property type="entry name" value="DrpA_SLOG"/>
</dbReference>
<dbReference type="SUPFAM" id="SSF102405">
    <property type="entry name" value="MCP/YpsA-like"/>
    <property type="match status" value="1"/>
</dbReference>
<evidence type="ECO:0000313" key="4">
    <source>
        <dbReference type="Proteomes" id="UP000229756"/>
    </source>
</evidence>
<reference evidence="4" key="1">
    <citation type="submission" date="2017-09" db="EMBL/GenBank/DDBJ databases">
        <title>Depth-based differentiation of microbial function through sediment-hosted aquifers and enrichment of novel symbionts in the deep terrestrial subsurface.</title>
        <authorList>
            <person name="Probst A.J."/>
            <person name="Ladd B."/>
            <person name="Jarett J.K."/>
            <person name="Geller-Mcgrath D.E."/>
            <person name="Sieber C.M.K."/>
            <person name="Emerson J.B."/>
            <person name="Anantharaman K."/>
            <person name="Thomas B.C."/>
            <person name="Malmstrom R."/>
            <person name="Stieglmeier M."/>
            <person name="Klingl A."/>
            <person name="Woyke T."/>
            <person name="Ryan C.M."/>
            <person name="Banfield J.F."/>
        </authorList>
    </citation>
    <scope>NUCLEOTIDE SEQUENCE [LARGE SCALE GENOMIC DNA]</scope>
</reference>
<dbReference type="PANTHER" id="PTHR43022">
    <property type="entry name" value="PROTEIN SMF"/>
    <property type="match status" value="1"/>
</dbReference>
<dbReference type="AlphaFoldDB" id="A0A2M8EM47"/>
<dbReference type="Proteomes" id="UP000229756">
    <property type="component" value="Unassembled WGS sequence"/>
</dbReference>
<dbReference type="Pfam" id="PF02481">
    <property type="entry name" value="DNA_processg_A"/>
    <property type="match status" value="1"/>
</dbReference>
<dbReference type="PANTHER" id="PTHR43022:SF1">
    <property type="entry name" value="PROTEIN SMF"/>
    <property type="match status" value="1"/>
</dbReference>
<proteinExistence type="inferred from homology"/>
<sequence>MCMDIKRIDFRNTFEHELPEVLTEMQKVISPKCKKLNILGEIKESDINAVAVVGSRKITNYGRRVCKEVVSSLAAAGVTIVSGLMYGADIEAHKAAIAVGGRTIAVLGYGLDSLDEYQYAKDVAKEIISKGCGCIVSEYPDADTAKGWTFPQRNRIVSGLSRCVIIIEAGMKSGSLITAGQALDQGKTVFVVPGSIFNPVSKGSHFLIKQGATLLDDSRDILDYLEISLKDTPVFKKSQKLENEMESKILKLLSREAISVDIEDLCLQLRSTFSDINIALTSLEITGKIRKDILGKWEISV</sequence>